<gene>
    <name evidence="4" type="ORF">K8F61_12620</name>
</gene>
<dbReference type="PANTHER" id="PTHR43377:SF1">
    <property type="entry name" value="BILIVERDIN REDUCTASE A"/>
    <property type="match status" value="1"/>
</dbReference>
<keyword evidence="1" id="KW-0520">NAD</keyword>
<dbReference type="InterPro" id="IPR051450">
    <property type="entry name" value="Gfo/Idh/MocA_Oxidoreductases"/>
</dbReference>
<evidence type="ECO:0000259" key="3">
    <source>
        <dbReference type="Pfam" id="PF22725"/>
    </source>
</evidence>
<reference evidence="4 5" key="1">
    <citation type="submission" date="2023-01" db="EMBL/GenBank/DDBJ databases">
        <title>Characterization of estradiol degrading bacteria Microbacterium sp. MZT7 and reveal degrading genes through genome analysis.</title>
        <authorList>
            <person name="Hao P."/>
            <person name="Gao Y."/>
        </authorList>
    </citation>
    <scope>NUCLEOTIDE SEQUENCE [LARGE SCALE GENOMIC DNA]</scope>
    <source>
        <strain evidence="4 5">MZT7</strain>
    </source>
</reference>
<evidence type="ECO:0000313" key="4">
    <source>
        <dbReference type="EMBL" id="UGS25517.1"/>
    </source>
</evidence>
<feature type="domain" description="GFO/IDH/MocA-like oxidoreductase" evidence="3">
    <location>
        <begin position="141"/>
        <end position="267"/>
    </location>
</feature>
<dbReference type="Gene3D" id="3.30.360.10">
    <property type="entry name" value="Dihydrodipicolinate Reductase, domain 2"/>
    <property type="match status" value="1"/>
</dbReference>
<evidence type="ECO:0000259" key="2">
    <source>
        <dbReference type="Pfam" id="PF01408"/>
    </source>
</evidence>
<dbReference type="SUPFAM" id="SSF51735">
    <property type="entry name" value="NAD(P)-binding Rossmann-fold domains"/>
    <property type="match status" value="1"/>
</dbReference>
<dbReference type="Proteomes" id="UP001199642">
    <property type="component" value="Chromosome"/>
</dbReference>
<dbReference type="SUPFAM" id="SSF55347">
    <property type="entry name" value="Glyceraldehyde-3-phosphate dehydrogenase-like, C-terminal domain"/>
    <property type="match status" value="1"/>
</dbReference>
<sequence length="344" mass="35621">MTTAPAPLRVAVLSFAHTHAISYVHALKAMPGIELIAADPDGAAAPDDAPRGAELAAQLGVAYVESYDEAFAWKPDAVVVASENSRHRALVERAAAAGAHVLCEKPLATTPADAAAMQEACERAGVILMVAYPVRFAPAFRDALAQLRGGRLGAVLGVTGTNNGKLPQDRAWFTDPELSGGGALVDHVVHCADLLDELLGERVATVRAVSNRILHGQRDLTVETGGLVTLRYPSGVVATIDCSWSQPMSAATWGGLTLQIIAERGTVTVAPFAKGVAGHDAHGETWDPVGADLDALLLAEFVAAVREGRRPQPDAGVGVRTVEIVAAAQASAARGGEVTPLPSP</sequence>
<dbReference type="Pfam" id="PF22725">
    <property type="entry name" value="GFO_IDH_MocA_C3"/>
    <property type="match status" value="1"/>
</dbReference>
<dbReference type="EMBL" id="CP082781">
    <property type="protein sequence ID" value="UGS25517.1"/>
    <property type="molecule type" value="Genomic_DNA"/>
</dbReference>
<dbReference type="InterPro" id="IPR000683">
    <property type="entry name" value="Gfo/Idh/MocA-like_OxRdtase_N"/>
</dbReference>
<dbReference type="InterPro" id="IPR055170">
    <property type="entry name" value="GFO_IDH_MocA-like_dom"/>
</dbReference>
<dbReference type="PANTHER" id="PTHR43377">
    <property type="entry name" value="BILIVERDIN REDUCTASE A"/>
    <property type="match status" value="1"/>
</dbReference>
<dbReference type="Pfam" id="PF01408">
    <property type="entry name" value="GFO_IDH_MocA"/>
    <property type="match status" value="1"/>
</dbReference>
<protein>
    <submittedName>
        <fullName evidence="4">Gfo/Idh/MocA family oxidoreductase</fullName>
    </submittedName>
</protein>
<proteinExistence type="predicted"/>
<organism evidence="4 5">
    <name type="scientific">Microbacterium resistens</name>
    <dbReference type="NCBI Taxonomy" id="156977"/>
    <lineage>
        <taxon>Bacteria</taxon>
        <taxon>Bacillati</taxon>
        <taxon>Actinomycetota</taxon>
        <taxon>Actinomycetes</taxon>
        <taxon>Micrococcales</taxon>
        <taxon>Microbacteriaceae</taxon>
        <taxon>Microbacterium</taxon>
    </lineage>
</organism>
<evidence type="ECO:0000256" key="1">
    <source>
        <dbReference type="ARBA" id="ARBA00023027"/>
    </source>
</evidence>
<name>A0ABY3RNR7_9MICO</name>
<accession>A0ABY3RNR7</accession>
<dbReference type="RefSeq" id="WP_231819360.1">
    <property type="nucleotide sequence ID" value="NZ_CP082781.1"/>
</dbReference>
<dbReference type="InterPro" id="IPR036291">
    <property type="entry name" value="NAD(P)-bd_dom_sf"/>
</dbReference>
<evidence type="ECO:0000313" key="5">
    <source>
        <dbReference type="Proteomes" id="UP001199642"/>
    </source>
</evidence>
<keyword evidence="5" id="KW-1185">Reference proteome</keyword>
<feature type="domain" description="Gfo/Idh/MocA-like oxidoreductase N-terminal" evidence="2">
    <location>
        <begin position="48"/>
        <end position="132"/>
    </location>
</feature>
<dbReference type="Gene3D" id="3.40.50.720">
    <property type="entry name" value="NAD(P)-binding Rossmann-like Domain"/>
    <property type="match status" value="1"/>
</dbReference>